<reference evidence="3 4" key="1">
    <citation type="journal article" date="2004" name="Science">
        <title>The genome of the diatom Thalassiosira pseudonana: ecology, evolution, and metabolism.</title>
        <authorList>
            <person name="Armbrust E.V."/>
            <person name="Berges J.A."/>
            <person name="Bowler C."/>
            <person name="Green B.R."/>
            <person name="Martinez D."/>
            <person name="Putnam N.H."/>
            <person name="Zhou S."/>
            <person name="Allen A.E."/>
            <person name="Apt K.E."/>
            <person name="Bechner M."/>
            <person name="Brzezinski M.A."/>
            <person name="Chaal B.K."/>
            <person name="Chiovitti A."/>
            <person name="Davis A.K."/>
            <person name="Demarest M.S."/>
            <person name="Detter J.C."/>
            <person name="Glavina T."/>
            <person name="Goodstein D."/>
            <person name="Hadi M.Z."/>
            <person name="Hellsten U."/>
            <person name="Hildebrand M."/>
            <person name="Jenkins B.D."/>
            <person name="Jurka J."/>
            <person name="Kapitonov V.V."/>
            <person name="Kroger N."/>
            <person name="Lau W.W."/>
            <person name="Lane T.W."/>
            <person name="Larimer F.W."/>
            <person name="Lippmeier J.C."/>
            <person name="Lucas S."/>
            <person name="Medina M."/>
            <person name="Montsant A."/>
            <person name="Obornik M."/>
            <person name="Parker M.S."/>
            <person name="Palenik B."/>
            <person name="Pazour G.J."/>
            <person name="Richardson P.M."/>
            <person name="Rynearson T.A."/>
            <person name="Saito M.A."/>
            <person name="Schwartz D.C."/>
            <person name="Thamatrakoln K."/>
            <person name="Valentin K."/>
            <person name="Vardi A."/>
            <person name="Wilkerson F.P."/>
            <person name="Rokhsar D.S."/>
        </authorList>
    </citation>
    <scope>NUCLEOTIDE SEQUENCE [LARGE SCALE GENOMIC DNA]</scope>
    <source>
        <strain evidence="3 4">CCMP1335</strain>
    </source>
</reference>
<dbReference type="HOGENOM" id="CLU_1405114_0_0_1"/>
<dbReference type="GeneID" id="7445808"/>
<dbReference type="EMBL" id="CM000647">
    <property type="protein sequence ID" value="EED89463.1"/>
    <property type="molecule type" value="Genomic_DNA"/>
</dbReference>
<evidence type="ECO:0000313" key="3">
    <source>
        <dbReference type="EMBL" id="EED89463.1"/>
    </source>
</evidence>
<protein>
    <recommendedName>
        <fullName evidence="5">Transmembrane protein</fullName>
    </recommendedName>
</protein>
<feature type="region of interest" description="Disordered" evidence="1">
    <location>
        <begin position="43"/>
        <end position="100"/>
    </location>
</feature>
<dbReference type="Proteomes" id="UP000001449">
    <property type="component" value="Chromosome 12"/>
</dbReference>
<dbReference type="eggNOG" id="ENOG502SGIC">
    <property type="taxonomic scope" value="Eukaryota"/>
</dbReference>
<feature type="compositionally biased region" description="Basic residues" evidence="1">
    <location>
        <begin position="62"/>
        <end position="75"/>
    </location>
</feature>
<evidence type="ECO:0008006" key="5">
    <source>
        <dbReference type="Google" id="ProtNLM"/>
    </source>
</evidence>
<sequence length="194" mass="22404">MITLPLFIVICFPYILHVHSFTYPSELTSAGTFESRHRGVTSLFSTQQSGDPGRGGGVQRPPPRRTLKKRKNKRRERMDQLFRKSNDINNSSNAEDDFDDVETRPIRRRDAVEAGLDYWMDDGDLERERQRRIAVKNRKAMEGSISKEKLREEMVAPYKQNWIGLFSVLIVVLSTIVTKFPEVMQIPVIPIPDL</sequence>
<evidence type="ECO:0000256" key="2">
    <source>
        <dbReference type="SAM" id="SignalP"/>
    </source>
</evidence>
<dbReference type="RefSeq" id="XP_002293002.1">
    <property type="nucleotide sequence ID" value="XM_002292966.1"/>
</dbReference>
<accession>B8CA86</accession>
<name>B8CA86_THAPS</name>
<evidence type="ECO:0000256" key="1">
    <source>
        <dbReference type="SAM" id="MobiDB-lite"/>
    </source>
</evidence>
<evidence type="ECO:0000313" key="4">
    <source>
        <dbReference type="Proteomes" id="UP000001449"/>
    </source>
</evidence>
<feature type="compositionally biased region" description="Basic and acidic residues" evidence="1">
    <location>
        <begin position="76"/>
        <end position="86"/>
    </location>
</feature>
<gene>
    <name evidence="3" type="ORF">THAPSDRAFT_9052</name>
</gene>
<dbReference type="InParanoid" id="B8CA86"/>
<feature type="signal peptide" evidence="2">
    <location>
        <begin position="1"/>
        <end position="20"/>
    </location>
</feature>
<proteinExistence type="predicted"/>
<keyword evidence="4" id="KW-1185">Reference proteome</keyword>
<dbReference type="AlphaFoldDB" id="B8CA86"/>
<feature type="chain" id="PRO_5002869213" description="Transmembrane protein" evidence="2">
    <location>
        <begin position="21"/>
        <end position="194"/>
    </location>
</feature>
<dbReference type="KEGG" id="tps:THAPSDRAFT_9052"/>
<dbReference type="OMA" id="YKQNWIG"/>
<dbReference type="PaxDb" id="35128-Thaps9052"/>
<keyword evidence="2" id="KW-0732">Signal</keyword>
<reference evidence="3 4" key="2">
    <citation type="journal article" date="2008" name="Nature">
        <title>The Phaeodactylum genome reveals the evolutionary history of diatom genomes.</title>
        <authorList>
            <person name="Bowler C."/>
            <person name="Allen A.E."/>
            <person name="Badger J.H."/>
            <person name="Grimwood J."/>
            <person name="Jabbari K."/>
            <person name="Kuo A."/>
            <person name="Maheswari U."/>
            <person name="Martens C."/>
            <person name="Maumus F."/>
            <person name="Otillar R.P."/>
            <person name="Rayko E."/>
            <person name="Salamov A."/>
            <person name="Vandepoele K."/>
            <person name="Beszteri B."/>
            <person name="Gruber A."/>
            <person name="Heijde M."/>
            <person name="Katinka M."/>
            <person name="Mock T."/>
            <person name="Valentin K."/>
            <person name="Verret F."/>
            <person name="Berges J.A."/>
            <person name="Brownlee C."/>
            <person name="Cadoret J.P."/>
            <person name="Chiovitti A."/>
            <person name="Choi C.J."/>
            <person name="Coesel S."/>
            <person name="De Martino A."/>
            <person name="Detter J.C."/>
            <person name="Durkin C."/>
            <person name="Falciatore A."/>
            <person name="Fournet J."/>
            <person name="Haruta M."/>
            <person name="Huysman M.J."/>
            <person name="Jenkins B.D."/>
            <person name="Jiroutova K."/>
            <person name="Jorgensen R.E."/>
            <person name="Joubert Y."/>
            <person name="Kaplan A."/>
            <person name="Kroger N."/>
            <person name="Kroth P.G."/>
            <person name="La Roche J."/>
            <person name="Lindquist E."/>
            <person name="Lommer M."/>
            <person name="Martin-Jezequel V."/>
            <person name="Lopez P.J."/>
            <person name="Lucas S."/>
            <person name="Mangogna M."/>
            <person name="McGinnis K."/>
            <person name="Medlin L.K."/>
            <person name="Montsant A."/>
            <person name="Oudot-Le Secq M.P."/>
            <person name="Napoli C."/>
            <person name="Obornik M."/>
            <person name="Parker M.S."/>
            <person name="Petit J.L."/>
            <person name="Porcel B.M."/>
            <person name="Poulsen N."/>
            <person name="Robison M."/>
            <person name="Rychlewski L."/>
            <person name="Rynearson T.A."/>
            <person name="Schmutz J."/>
            <person name="Shapiro H."/>
            <person name="Siaut M."/>
            <person name="Stanley M."/>
            <person name="Sussman M.R."/>
            <person name="Taylor A.R."/>
            <person name="Vardi A."/>
            <person name="von Dassow P."/>
            <person name="Vyverman W."/>
            <person name="Willis A."/>
            <person name="Wyrwicz L.S."/>
            <person name="Rokhsar D.S."/>
            <person name="Weissenbach J."/>
            <person name="Armbrust E.V."/>
            <person name="Green B.R."/>
            <person name="Van de Peer Y."/>
            <person name="Grigoriev I.V."/>
        </authorList>
    </citation>
    <scope>NUCLEOTIDE SEQUENCE [LARGE SCALE GENOMIC DNA]</scope>
    <source>
        <strain evidence="3 4">CCMP1335</strain>
    </source>
</reference>
<organism evidence="3 4">
    <name type="scientific">Thalassiosira pseudonana</name>
    <name type="common">Marine diatom</name>
    <name type="synonym">Cyclotella nana</name>
    <dbReference type="NCBI Taxonomy" id="35128"/>
    <lineage>
        <taxon>Eukaryota</taxon>
        <taxon>Sar</taxon>
        <taxon>Stramenopiles</taxon>
        <taxon>Ochrophyta</taxon>
        <taxon>Bacillariophyta</taxon>
        <taxon>Coscinodiscophyceae</taxon>
        <taxon>Thalassiosirophycidae</taxon>
        <taxon>Thalassiosirales</taxon>
        <taxon>Thalassiosiraceae</taxon>
        <taxon>Thalassiosira</taxon>
    </lineage>
</organism>